<reference evidence="1" key="1">
    <citation type="submission" date="2021-06" db="EMBL/GenBank/DDBJ databases">
        <authorList>
            <person name="Kallberg Y."/>
            <person name="Tangrot J."/>
            <person name="Rosling A."/>
        </authorList>
    </citation>
    <scope>NUCLEOTIDE SEQUENCE</scope>
    <source>
        <strain evidence="1">CL356</strain>
    </source>
</reference>
<organism evidence="1 2">
    <name type="scientific">Acaulospora colombiana</name>
    <dbReference type="NCBI Taxonomy" id="27376"/>
    <lineage>
        <taxon>Eukaryota</taxon>
        <taxon>Fungi</taxon>
        <taxon>Fungi incertae sedis</taxon>
        <taxon>Mucoromycota</taxon>
        <taxon>Glomeromycotina</taxon>
        <taxon>Glomeromycetes</taxon>
        <taxon>Diversisporales</taxon>
        <taxon>Acaulosporaceae</taxon>
        <taxon>Acaulospora</taxon>
    </lineage>
</organism>
<proteinExistence type="predicted"/>
<keyword evidence="2" id="KW-1185">Reference proteome</keyword>
<dbReference type="EMBL" id="CAJVPT010010558">
    <property type="protein sequence ID" value="CAG8571551.1"/>
    <property type="molecule type" value="Genomic_DNA"/>
</dbReference>
<gene>
    <name evidence="1" type="ORF">ACOLOM_LOCUS5627</name>
</gene>
<evidence type="ECO:0000313" key="1">
    <source>
        <dbReference type="EMBL" id="CAG8571551.1"/>
    </source>
</evidence>
<feature type="non-terminal residue" evidence="1">
    <location>
        <position position="100"/>
    </location>
</feature>
<accession>A0ACA9M8U8</accession>
<sequence length="100" mass="11343">MWGIGRYLEDMASRVTCQVAKPDAVQEMARRWMSDVTISAATVLDEVPTDLQRGSKYRDLIIMLGLFPHLSVPKEIMRLLTSPNHALLKSRSKIVFTNLL</sequence>
<evidence type="ECO:0000313" key="2">
    <source>
        <dbReference type="Proteomes" id="UP000789525"/>
    </source>
</evidence>
<protein>
    <submittedName>
        <fullName evidence="1">6865_t:CDS:1</fullName>
    </submittedName>
</protein>
<comment type="caution">
    <text evidence="1">The sequence shown here is derived from an EMBL/GenBank/DDBJ whole genome shotgun (WGS) entry which is preliminary data.</text>
</comment>
<dbReference type="Proteomes" id="UP000789525">
    <property type="component" value="Unassembled WGS sequence"/>
</dbReference>
<name>A0ACA9M8U8_9GLOM</name>